<gene>
    <name evidence="5 7" type="primary">rps8</name>
</gene>
<dbReference type="GO" id="GO:0005840">
    <property type="term" value="C:ribosome"/>
    <property type="evidence" value="ECO:0007669"/>
    <property type="project" value="UniProtKB-KW"/>
</dbReference>
<dbReference type="GO" id="GO:0006412">
    <property type="term" value="P:translation"/>
    <property type="evidence" value="ECO:0007669"/>
    <property type="project" value="UniProtKB-UniRule"/>
</dbReference>
<dbReference type="NCBIfam" id="NF001109">
    <property type="entry name" value="PRK00136.1"/>
    <property type="match status" value="1"/>
</dbReference>
<dbReference type="HAMAP" id="MF_01302_B">
    <property type="entry name" value="Ribosomal_uS8_B"/>
    <property type="match status" value="1"/>
</dbReference>
<evidence type="ECO:0000256" key="5">
    <source>
        <dbReference type="HAMAP-Rule" id="MF_01302"/>
    </source>
</evidence>
<evidence type="ECO:0000256" key="6">
    <source>
        <dbReference type="RuleBase" id="RU003660"/>
    </source>
</evidence>
<dbReference type="Gene3D" id="3.30.1490.10">
    <property type="match status" value="1"/>
</dbReference>
<comment type="similarity">
    <text evidence="1 5 6">Belongs to the universal ribosomal protein uS8 family.</text>
</comment>
<dbReference type="EMBL" id="MG432483">
    <property type="protein sequence ID" value="AVP32695.1"/>
    <property type="molecule type" value="Genomic_DNA"/>
</dbReference>
<dbReference type="GeneID" id="37278278"/>
<comment type="subunit">
    <text evidence="5">Part of the 30S ribosomal subunit.</text>
</comment>
<dbReference type="InterPro" id="IPR047863">
    <property type="entry name" value="Ribosomal_uS8_CS"/>
</dbReference>
<dbReference type="RefSeq" id="YP_009478231.1">
    <property type="nucleotide sequence ID" value="NC_037478.1"/>
</dbReference>
<comment type="function">
    <text evidence="5">One of the primary rRNA binding proteins, it binds directly to 16S rRNA central domain where it helps coordinate assembly of the platform of the 30S subunit.</text>
</comment>
<dbReference type="PANTHER" id="PTHR11758">
    <property type="entry name" value="40S RIBOSOMAL PROTEIN S15A"/>
    <property type="match status" value="1"/>
</dbReference>
<dbReference type="AlphaFoldDB" id="A0A2P1MBD4"/>
<proteinExistence type="inferred from homology"/>
<evidence type="ECO:0000256" key="4">
    <source>
        <dbReference type="ARBA" id="ARBA00035153"/>
    </source>
</evidence>
<sequence length="132" mass="14890">MNNDAISTTVTSIRNANTKRKAMTRIPVTKMTRGIVQILLEEGFLKSVTEHGENGKNFLDVRLRYFGKGKEPYVAAIRYISKPGLRIYSDRRRIPKILGGMGIAILSTSCGLITDREARRRKIGGEILCHIW</sequence>
<dbReference type="InterPro" id="IPR000630">
    <property type="entry name" value="Ribosomal_uS8"/>
</dbReference>
<geneLocation type="chloroplast" evidence="7"/>
<dbReference type="GO" id="GO:0003735">
    <property type="term" value="F:structural constituent of ribosome"/>
    <property type="evidence" value="ECO:0007669"/>
    <property type="project" value="InterPro"/>
</dbReference>
<evidence type="ECO:0000256" key="1">
    <source>
        <dbReference type="ARBA" id="ARBA00006471"/>
    </source>
</evidence>
<dbReference type="InterPro" id="IPR035987">
    <property type="entry name" value="Ribosomal_uS8_sf"/>
</dbReference>
<accession>A0A2P1MBD4</accession>
<protein>
    <recommendedName>
        <fullName evidence="4 5">Small ribosomal subunit protein uS8c</fullName>
    </recommendedName>
</protein>
<dbReference type="GO" id="GO:1990904">
    <property type="term" value="C:ribonucleoprotein complex"/>
    <property type="evidence" value="ECO:0007669"/>
    <property type="project" value="UniProtKB-KW"/>
</dbReference>
<evidence type="ECO:0000256" key="2">
    <source>
        <dbReference type="ARBA" id="ARBA00022980"/>
    </source>
</evidence>
<keyword evidence="5" id="KW-0694">RNA-binding</keyword>
<organism evidence="7">
    <name type="scientific">Adiantum shastense</name>
    <dbReference type="NCBI Taxonomy" id="2052490"/>
    <lineage>
        <taxon>Eukaryota</taxon>
        <taxon>Viridiplantae</taxon>
        <taxon>Streptophyta</taxon>
        <taxon>Embryophyta</taxon>
        <taxon>Tracheophyta</taxon>
        <taxon>Polypodiopsida</taxon>
        <taxon>Polypodiidae</taxon>
        <taxon>Polypodiales</taxon>
        <taxon>Pteridineae</taxon>
        <taxon>Pteridaceae</taxon>
        <taxon>Vittarioideae</taxon>
        <taxon>Adiantum</taxon>
    </lineage>
</organism>
<dbReference type="PROSITE" id="PS00053">
    <property type="entry name" value="RIBOSOMAL_S8"/>
    <property type="match status" value="1"/>
</dbReference>
<keyword evidence="7" id="KW-0934">Plastid</keyword>
<dbReference type="SUPFAM" id="SSF56047">
    <property type="entry name" value="Ribosomal protein S8"/>
    <property type="match status" value="1"/>
</dbReference>
<reference evidence="7" key="1">
    <citation type="journal article" date="2018" name="Am. J. Bot.">
        <title>A novel chloroplast gene reported for flagellate plants.</title>
        <authorList>
            <person name="Song M."/>
            <person name="Kuo L.-Y."/>
            <person name="Huiet L."/>
            <person name="Pryer K.M."/>
            <person name="Rothfels C.J."/>
            <person name="Li F.-W."/>
        </authorList>
    </citation>
    <scope>NUCLEOTIDE SEQUENCE</scope>
</reference>
<dbReference type="Pfam" id="PF00410">
    <property type="entry name" value="Ribosomal_S8"/>
    <property type="match status" value="1"/>
</dbReference>
<dbReference type="GO" id="GO:0019843">
    <property type="term" value="F:rRNA binding"/>
    <property type="evidence" value="ECO:0007669"/>
    <property type="project" value="UniProtKB-UniRule"/>
</dbReference>
<evidence type="ECO:0000256" key="3">
    <source>
        <dbReference type="ARBA" id="ARBA00023274"/>
    </source>
</evidence>
<evidence type="ECO:0000313" key="7">
    <source>
        <dbReference type="EMBL" id="AVP32695.1"/>
    </source>
</evidence>
<dbReference type="GO" id="GO:0009507">
    <property type="term" value="C:chloroplast"/>
    <property type="evidence" value="ECO:0007669"/>
    <property type="project" value="UniProtKB-SubCell"/>
</dbReference>
<keyword evidence="7" id="KW-0150">Chloroplast</keyword>
<dbReference type="FunFam" id="3.30.1490.10:FF:000001">
    <property type="entry name" value="30S ribosomal protein S8"/>
    <property type="match status" value="1"/>
</dbReference>
<name>A0A2P1MBD4_9MONI</name>
<keyword evidence="5" id="KW-0699">rRNA-binding</keyword>
<keyword evidence="2 5" id="KW-0689">Ribosomal protein</keyword>
<keyword evidence="3 5" id="KW-0687">Ribonucleoprotein</keyword>
<dbReference type="Gene3D" id="3.30.1370.30">
    <property type="match status" value="1"/>
</dbReference>
<comment type="subcellular location">
    <subcellularLocation>
        <location evidence="5">Plastid</location>
        <location evidence="5">Chloroplast</location>
    </subcellularLocation>
</comment>